<dbReference type="Proteomes" id="UP000295680">
    <property type="component" value="Unassembled WGS sequence"/>
</dbReference>
<evidence type="ECO:0000313" key="4">
    <source>
        <dbReference type="Proteomes" id="UP000295680"/>
    </source>
</evidence>
<evidence type="ECO:0000313" key="3">
    <source>
        <dbReference type="EMBL" id="TCO54324.1"/>
    </source>
</evidence>
<keyword evidence="3" id="KW-0378">Hydrolase</keyword>
<gene>
    <name evidence="3" type="ORF">EV192_109305</name>
</gene>
<reference evidence="3 4" key="1">
    <citation type="submission" date="2019-03" db="EMBL/GenBank/DDBJ databases">
        <title>Genomic Encyclopedia of Type Strains, Phase IV (KMG-IV): sequencing the most valuable type-strain genomes for metagenomic binning, comparative biology and taxonomic classification.</title>
        <authorList>
            <person name="Goeker M."/>
        </authorList>
    </citation>
    <scope>NUCLEOTIDE SEQUENCE [LARGE SCALE GENOMIC DNA]</scope>
    <source>
        <strain evidence="3 4">DSM 45934</strain>
    </source>
</reference>
<dbReference type="InterPro" id="IPR032465">
    <property type="entry name" value="ACMSD"/>
</dbReference>
<proteinExistence type="predicted"/>
<dbReference type="GO" id="GO:0005737">
    <property type="term" value="C:cytoplasm"/>
    <property type="evidence" value="ECO:0007669"/>
    <property type="project" value="TreeGrafter"/>
</dbReference>
<dbReference type="SUPFAM" id="SSF51556">
    <property type="entry name" value="Metallo-dependent hydrolases"/>
    <property type="match status" value="1"/>
</dbReference>
<feature type="domain" description="Amidohydrolase-related" evidence="2">
    <location>
        <begin position="31"/>
        <end position="347"/>
    </location>
</feature>
<name>A0A4R2J737_9PSEU</name>
<dbReference type="InterPro" id="IPR032466">
    <property type="entry name" value="Metal_Hydrolase"/>
</dbReference>
<dbReference type="GO" id="GO:0016787">
    <property type="term" value="F:hydrolase activity"/>
    <property type="evidence" value="ECO:0007669"/>
    <property type="project" value="UniProtKB-KW"/>
</dbReference>
<sequence>MPHIPLLSQFRPRSTLRAPEHHVLRARFPAVDAHAHLGRWLASWVGDGREWTVRHVPTLLATMEAHNIRAMVNLDGRWGDELEVNLDRYDRAHPGRFATFCHVDWQDVDSPEALVGSLAASAAAGAAGLKVWKDLGLEVRDSGGRLVLLDDQRLDPLWTAAGELNLPVWVHSADPVAFFDPVDERNEKLDALIGRPDWSFADPSFPAFRTLIDSLESVVAAHPGTCFVGVHGGCYPENLGWVSRMLDTYANFHVDIAARISELGRQPRAARTLILRHPGRVLFGVDEIPVAGREYPYYFRFLETADEHFPYSPDDPPPLGRWAIHGLDLPDGVLRQVYSDNAARLVPRLAS</sequence>
<dbReference type="RefSeq" id="WP_132123297.1">
    <property type="nucleotide sequence ID" value="NZ_SLWS01000009.1"/>
</dbReference>
<comment type="caution">
    <text evidence="3">The sequence shown here is derived from an EMBL/GenBank/DDBJ whole genome shotgun (WGS) entry which is preliminary data.</text>
</comment>
<keyword evidence="1" id="KW-0456">Lyase</keyword>
<accession>A0A4R2J737</accession>
<protein>
    <submittedName>
        <fullName evidence="3">Putative TIM-barrel fold metal-dependent hydrolase</fullName>
    </submittedName>
</protein>
<dbReference type="Gene3D" id="3.20.20.140">
    <property type="entry name" value="Metal-dependent hydrolases"/>
    <property type="match status" value="1"/>
</dbReference>
<dbReference type="Pfam" id="PF04909">
    <property type="entry name" value="Amidohydro_2"/>
    <property type="match status" value="1"/>
</dbReference>
<dbReference type="PANTHER" id="PTHR21240:SF28">
    <property type="entry name" value="ISO-OROTATE DECARBOXYLASE (EUROFUNG)"/>
    <property type="match status" value="1"/>
</dbReference>
<dbReference type="GO" id="GO:0019748">
    <property type="term" value="P:secondary metabolic process"/>
    <property type="evidence" value="ECO:0007669"/>
    <property type="project" value="TreeGrafter"/>
</dbReference>
<evidence type="ECO:0000256" key="1">
    <source>
        <dbReference type="ARBA" id="ARBA00023239"/>
    </source>
</evidence>
<keyword evidence="4" id="KW-1185">Reference proteome</keyword>
<organism evidence="3 4">
    <name type="scientific">Actinocrispum wychmicini</name>
    <dbReference type="NCBI Taxonomy" id="1213861"/>
    <lineage>
        <taxon>Bacteria</taxon>
        <taxon>Bacillati</taxon>
        <taxon>Actinomycetota</taxon>
        <taxon>Actinomycetes</taxon>
        <taxon>Pseudonocardiales</taxon>
        <taxon>Pseudonocardiaceae</taxon>
        <taxon>Actinocrispum</taxon>
    </lineage>
</organism>
<dbReference type="EMBL" id="SLWS01000009">
    <property type="protein sequence ID" value="TCO54324.1"/>
    <property type="molecule type" value="Genomic_DNA"/>
</dbReference>
<dbReference type="InterPro" id="IPR006680">
    <property type="entry name" value="Amidohydro-rel"/>
</dbReference>
<evidence type="ECO:0000259" key="2">
    <source>
        <dbReference type="Pfam" id="PF04909"/>
    </source>
</evidence>
<dbReference type="PANTHER" id="PTHR21240">
    <property type="entry name" value="2-AMINO-3-CARBOXYLMUCONATE-6-SEMIALDEHYDE DECARBOXYLASE"/>
    <property type="match status" value="1"/>
</dbReference>
<dbReference type="OrthoDB" id="8673173at2"/>
<dbReference type="GO" id="GO:0016831">
    <property type="term" value="F:carboxy-lyase activity"/>
    <property type="evidence" value="ECO:0007669"/>
    <property type="project" value="InterPro"/>
</dbReference>
<dbReference type="AlphaFoldDB" id="A0A4R2J737"/>